<feature type="domain" description="U1-type" evidence="6">
    <location>
        <begin position="138"/>
        <end position="172"/>
    </location>
</feature>
<dbReference type="GeneID" id="39750542"/>
<keyword evidence="2" id="KW-0863">Zinc-finger</keyword>
<dbReference type="GO" id="GO:0003676">
    <property type="term" value="F:nucleic acid binding"/>
    <property type="evidence" value="ECO:0007669"/>
    <property type="project" value="InterPro"/>
</dbReference>
<keyword evidence="1" id="KW-0479">Metal-binding</keyword>
<sequence length="284" mass="33202">MNRKKRNSSYSTPHDYMNKEYGEGEGGGDITSRHIYLNNKEKNENDTKENRGPENFDNFGRKIWDKDYFKKKAEEKTTNEEDELILKLLPDLNKKKNIPPPLPPSERKLLEERKEILSLDKNLGKVQIITQKTTKEEQGGYYCKICDCVLKDSQTYLDHINGKNHNRMLGYSMKVKKVTLNDVVNKLNILRDAKRKKSYENDDHIDIDPEARAKKKLLDLQQQDEMKMQKRKEKKFLKKLEKQRKIQEQAGQQPGQTSTSIGAEDQHDDETMQIKELGLPTSFV</sequence>
<evidence type="ECO:0000256" key="1">
    <source>
        <dbReference type="ARBA" id="ARBA00022723"/>
    </source>
</evidence>
<dbReference type="PANTHER" id="PTHR45986:SF1">
    <property type="entry name" value="ZINC FINGER MATRIN-TYPE PROTEIN 2"/>
    <property type="match status" value="1"/>
</dbReference>
<dbReference type="Proteomes" id="UP000195521">
    <property type="component" value="Unassembled WGS sequence"/>
</dbReference>
<dbReference type="RefSeq" id="XP_028546385.1">
    <property type="nucleotide sequence ID" value="XM_028690584.1"/>
</dbReference>
<dbReference type="AlphaFoldDB" id="A0A1Y1JMI2"/>
<dbReference type="OrthoDB" id="30343at2759"/>
<feature type="compositionally biased region" description="Polar residues" evidence="5">
    <location>
        <begin position="249"/>
        <end position="261"/>
    </location>
</feature>
<dbReference type="SMART" id="SM00451">
    <property type="entry name" value="ZnF_U1"/>
    <property type="match status" value="1"/>
</dbReference>
<feature type="region of interest" description="Disordered" evidence="5">
    <location>
        <begin position="1"/>
        <end position="56"/>
    </location>
</feature>
<evidence type="ECO:0000313" key="7">
    <source>
        <dbReference type="EMBL" id="GAW83796.1"/>
    </source>
</evidence>
<dbReference type="EMBL" id="BDQF01000015">
    <property type="protein sequence ID" value="GAW83796.1"/>
    <property type="molecule type" value="Genomic_DNA"/>
</dbReference>
<accession>A0A1Y1JMI2</accession>
<dbReference type="OMA" id="VDHRRKW"/>
<dbReference type="FunFam" id="3.30.160.60:FF:000491">
    <property type="entry name" value="zinc finger matrin-type protein 2-like"/>
    <property type="match status" value="1"/>
</dbReference>
<name>A0A1Y1JMI2_PLAGO</name>
<reference evidence="8" key="1">
    <citation type="submission" date="2017-04" db="EMBL/GenBank/DDBJ databases">
        <title>Plasmodium gonderi genome.</title>
        <authorList>
            <person name="Arisue N."/>
            <person name="Honma H."/>
            <person name="Kawai S."/>
            <person name="Tougan T."/>
            <person name="Tanabe K."/>
            <person name="Horii T."/>
        </authorList>
    </citation>
    <scope>NUCLEOTIDE SEQUENCE [LARGE SCALE GENOMIC DNA]</scope>
    <source>
        <strain evidence="8">ATCC 30045</strain>
    </source>
</reference>
<keyword evidence="8" id="KW-1185">Reference proteome</keyword>
<keyword evidence="4" id="KW-0539">Nucleus</keyword>
<dbReference type="Gene3D" id="3.30.160.60">
    <property type="entry name" value="Classic Zinc Finger"/>
    <property type="match status" value="1"/>
</dbReference>
<dbReference type="GO" id="GO:0046540">
    <property type="term" value="C:U4/U6 x U5 tri-snRNP complex"/>
    <property type="evidence" value="ECO:0007669"/>
    <property type="project" value="TreeGrafter"/>
</dbReference>
<dbReference type="PANTHER" id="PTHR45986">
    <property type="entry name" value="ZINC FINGER MATRIN-TYPE PROTEIN 2"/>
    <property type="match status" value="1"/>
</dbReference>
<dbReference type="InterPro" id="IPR003604">
    <property type="entry name" value="Matrin/U1-like-C_Znf_C2H2"/>
</dbReference>
<evidence type="ECO:0000256" key="5">
    <source>
        <dbReference type="SAM" id="MobiDB-lite"/>
    </source>
</evidence>
<dbReference type="GO" id="GO:0000398">
    <property type="term" value="P:mRNA splicing, via spliceosome"/>
    <property type="evidence" value="ECO:0007669"/>
    <property type="project" value="InterPro"/>
</dbReference>
<evidence type="ECO:0000256" key="3">
    <source>
        <dbReference type="ARBA" id="ARBA00022833"/>
    </source>
</evidence>
<protein>
    <recommendedName>
        <fullName evidence="6">U1-type domain-containing protein</fullName>
    </recommendedName>
</protein>
<evidence type="ECO:0000259" key="6">
    <source>
        <dbReference type="SMART" id="SM00451"/>
    </source>
</evidence>
<dbReference type="InterPro" id="IPR022755">
    <property type="entry name" value="Znf_C2H2_jaz"/>
</dbReference>
<gene>
    <name evidence="7" type="ORF">PGO_145940</name>
</gene>
<proteinExistence type="predicted"/>
<dbReference type="InterPro" id="IPR036236">
    <property type="entry name" value="Znf_C2H2_sf"/>
</dbReference>
<dbReference type="InterPro" id="IPR040107">
    <property type="entry name" value="Snu23"/>
</dbReference>
<dbReference type="GO" id="GO:0008270">
    <property type="term" value="F:zinc ion binding"/>
    <property type="evidence" value="ECO:0007669"/>
    <property type="project" value="UniProtKB-KW"/>
</dbReference>
<evidence type="ECO:0000313" key="8">
    <source>
        <dbReference type="Proteomes" id="UP000195521"/>
    </source>
</evidence>
<evidence type="ECO:0000256" key="2">
    <source>
        <dbReference type="ARBA" id="ARBA00022771"/>
    </source>
</evidence>
<dbReference type="GO" id="GO:0005681">
    <property type="term" value="C:spliceosomal complex"/>
    <property type="evidence" value="ECO:0007669"/>
    <property type="project" value="InterPro"/>
</dbReference>
<organism evidence="7 8">
    <name type="scientific">Plasmodium gonderi</name>
    <dbReference type="NCBI Taxonomy" id="77519"/>
    <lineage>
        <taxon>Eukaryota</taxon>
        <taxon>Sar</taxon>
        <taxon>Alveolata</taxon>
        <taxon>Apicomplexa</taxon>
        <taxon>Aconoidasida</taxon>
        <taxon>Haemosporida</taxon>
        <taxon>Plasmodiidae</taxon>
        <taxon>Plasmodium</taxon>
        <taxon>Plasmodium (Plasmodium)</taxon>
    </lineage>
</organism>
<feature type="region of interest" description="Disordered" evidence="5">
    <location>
        <begin position="225"/>
        <end position="284"/>
    </location>
</feature>
<evidence type="ECO:0000256" key="4">
    <source>
        <dbReference type="ARBA" id="ARBA00023242"/>
    </source>
</evidence>
<keyword evidence="3" id="KW-0862">Zinc</keyword>
<comment type="caution">
    <text evidence="7">The sequence shown here is derived from an EMBL/GenBank/DDBJ whole genome shotgun (WGS) entry which is preliminary data.</text>
</comment>
<feature type="compositionally biased region" description="Basic and acidic residues" evidence="5">
    <location>
        <begin position="238"/>
        <end position="247"/>
    </location>
</feature>
<dbReference type="SUPFAM" id="SSF57667">
    <property type="entry name" value="beta-beta-alpha zinc fingers"/>
    <property type="match status" value="1"/>
</dbReference>
<feature type="compositionally biased region" description="Basic and acidic residues" evidence="5">
    <location>
        <begin position="39"/>
        <end position="56"/>
    </location>
</feature>
<dbReference type="Pfam" id="PF12171">
    <property type="entry name" value="zf-C2H2_jaz"/>
    <property type="match status" value="1"/>
</dbReference>